<dbReference type="InterPro" id="IPR005031">
    <property type="entry name" value="COQ10_START"/>
</dbReference>
<dbReference type="SUPFAM" id="SSF55961">
    <property type="entry name" value="Bet v1-like"/>
    <property type="match status" value="1"/>
</dbReference>
<evidence type="ECO:0000259" key="2">
    <source>
        <dbReference type="Pfam" id="PF03364"/>
    </source>
</evidence>
<dbReference type="PANTHER" id="PTHR33824">
    <property type="entry name" value="POLYKETIDE CYCLASE/DEHYDRASE AND LIPID TRANSPORT SUPERFAMILY PROTEIN"/>
    <property type="match status" value="1"/>
</dbReference>
<accession>A0A934WWR9</accession>
<protein>
    <submittedName>
        <fullName evidence="4">DUF2892 domain-containing protein</fullName>
    </submittedName>
</protein>
<dbReference type="PANTHER" id="PTHR33824:SF7">
    <property type="entry name" value="POLYKETIDE CYCLASE_DEHYDRASE AND LIPID TRANSPORT SUPERFAMILY PROTEIN"/>
    <property type="match status" value="1"/>
</dbReference>
<dbReference type="InterPro" id="IPR047137">
    <property type="entry name" value="ORF3"/>
</dbReference>
<organism evidence="4 5">
    <name type="scientific">Marivirga aurantiaca</name>
    <dbReference type="NCBI Taxonomy" id="2802615"/>
    <lineage>
        <taxon>Bacteria</taxon>
        <taxon>Pseudomonadati</taxon>
        <taxon>Bacteroidota</taxon>
        <taxon>Cytophagia</taxon>
        <taxon>Cytophagales</taxon>
        <taxon>Marivirgaceae</taxon>
        <taxon>Marivirga</taxon>
    </lineage>
</organism>
<gene>
    <name evidence="4" type="ORF">JKA74_04880</name>
</gene>
<dbReference type="Pfam" id="PF03364">
    <property type="entry name" value="Polyketide_cyc"/>
    <property type="match status" value="1"/>
</dbReference>
<dbReference type="RefSeq" id="WP_201430025.1">
    <property type="nucleotide sequence ID" value="NZ_JAEQBW010000001.1"/>
</dbReference>
<dbReference type="Pfam" id="PF11127">
    <property type="entry name" value="YgaP-like_TM"/>
    <property type="match status" value="1"/>
</dbReference>
<evidence type="ECO:0000313" key="4">
    <source>
        <dbReference type="EMBL" id="MBK6264362.1"/>
    </source>
</evidence>
<sequence>MDSFNSTLSKLLNSSGIAVSNNKSAHINVGTIDRILSAAGGAFLTWYGIKQKSVAGVALALAGASLLYRGITAHSRLNEYLGINTAKKEADSIVLQSSSTIDKPRKELYAYWRKLENLPKFMKHLEEVTQTNQMQSHWKAAFPAHVEWDAQIIEEKENQFIIWGSLPGSEIDNAGEVRFHDDPEGNGTVVRTTISYRAPEGKLGANIAKMLNPVFKQMVEDDLDRFKEIMERGKSSSKKENLKA</sequence>
<name>A0A934WWR9_9BACT</name>
<feature type="domain" description="Inner membrane protein YgaP-like transmembrane" evidence="3">
    <location>
        <begin position="27"/>
        <end position="88"/>
    </location>
</feature>
<comment type="caution">
    <text evidence="4">The sequence shown here is derived from an EMBL/GenBank/DDBJ whole genome shotgun (WGS) entry which is preliminary data.</text>
</comment>
<comment type="similarity">
    <text evidence="1">Belongs to the ribosome association toxin RatA family.</text>
</comment>
<proteinExistence type="inferred from homology"/>
<evidence type="ECO:0000259" key="3">
    <source>
        <dbReference type="Pfam" id="PF11127"/>
    </source>
</evidence>
<feature type="domain" description="Coenzyme Q-binding protein COQ10 START" evidence="2">
    <location>
        <begin position="101"/>
        <end position="221"/>
    </location>
</feature>
<dbReference type="EMBL" id="JAEQBW010000001">
    <property type="protein sequence ID" value="MBK6264362.1"/>
    <property type="molecule type" value="Genomic_DNA"/>
</dbReference>
<dbReference type="InterPro" id="IPR021309">
    <property type="entry name" value="YgaP-like_TM"/>
</dbReference>
<evidence type="ECO:0000313" key="5">
    <source>
        <dbReference type="Proteomes" id="UP000611723"/>
    </source>
</evidence>
<reference evidence="4" key="1">
    <citation type="submission" date="2021-01" db="EMBL/GenBank/DDBJ databases">
        <title>Marivirga aurantiaca sp. nov., isolated from intertidal surface sediments.</title>
        <authorList>
            <person name="Zhang M."/>
        </authorList>
    </citation>
    <scope>NUCLEOTIDE SEQUENCE</scope>
    <source>
        <strain evidence="4">S37H4</strain>
    </source>
</reference>
<dbReference type="CDD" id="cd07817">
    <property type="entry name" value="SRPBCC_8"/>
    <property type="match status" value="1"/>
</dbReference>
<evidence type="ECO:0000256" key="1">
    <source>
        <dbReference type="ARBA" id="ARBA00008918"/>
    </source>
</evidence>
<dbReference type="AlphaFoldDB" id="A0A934WWR9"/>
<dbReference type="Proteomes" id="UP000611723">
    <property type="component" value="Unassembled WGS sequence"/>
</dbReference>
<dbReference type="Gene3D" id="3.30.530.20">
    <property type="match status" value="1"/>
</dbReference>
<dbReference type="InterPro" id="IPR023393">
    <property type="entry name" value="START-like_dom_sf"/>
</dbReference>
<keyword evidence="5" id="KW-1185">Reference proteome</keyword>